<dbReference type="WBParaSite" id="SCUD_0000394201-mRNA-1">
    <property type="protein sequence ID" value="SCUD_0000394201-mRNA-1"/>
    <property type="gene ID" value="SCUD_0000394201"/>
</dbReference>
<reference evidence="2" key="1">
    <citation type="submission" date="2016-06" db="UniProtKB">
        <authorList>
            <consortium name="WormBaseParasite"/>
        </authorList>
    </citation>
    <scope>IDENTIFICATION</scope>
</reference>
<name>A0A183JMK8_9TREM</name>
<feature type="chain" id="PRO_5008151333" evidence="1">
    <location>
        <begin position="21"/>
        <end position="62"/>
    </location>
</feature>
<protein>
    <submittedName>
        <fullName evidence="2">Secreted protein</fullName>
    </submittedName>
</protein>
<evidence type="ECO:0000313" key="2">
    <source>
        <dbReference type="WBParaSite" id="SCUD_0000394201-mRNA-1"/>
    </source>
</evidence>
<feature type="signal peptide" evidence="1">
    <location>
        <begin position="1"/>
        <end position="20"/>
    </location>
</feature>
<evidence type="ECO:0000256" key="1">
    <source>
        <dbReference type="SAM" id="SignalP"/>
    </source>
</evidence>
<accession>A0A183JMK8</accession>
<keyword evidence="1" id="KW-0732">Signal</keyword>
<proteinExistence type="predicted"/>
<organism evidence="2">
    <name type="scientific">Schistosoma curassoni</name>
    <dbReference type="NCBI Taxonomy" id="6186"/>
    <lineage>
        <taxon>Eukaryota</taxon>
        <taxon>Metazoa</taxon>
        <taxon>Spiralia</taxon>
        <taxon>Lophotrochozoa</taxon>
        <taxon>Platyhelminthes</taxon>
        <taxon>Trematoda</taxon>
        <taxon>Digenea</taxon>
        <taxon>Strigeidida</taxon>
        <taxon>Schistosomatoidea</taxon>
        <taxon>Schistosomatidae</taxon>
        <taxon>Schistosoma</taxon>
    </lineage>
</organism>
<sequence length="62" mass="6693">MLKSTFSWLFFAVIVRVASPSQITKSASLPTSILPFCGRLKTLAAFVLVTATNLHGSIKPDI</sequence>
<dbReference type="AlphaFoldDB" id="A0A183JMK8"/>